<evidence type="ECO:0000256" key="8">
    <source>
        <dbReference type="RuleBase" id="RU000461"/>
    </source>
</evidence>
<keyword evidence="3 7" id="KW-0349">Heme</keyword>
<dbReference type="OMA" id="CALDYVI"/>
<dbReference type="HOGENOM" id="CLU_025001_1_0_1"/>
<protein>
    <submittedName>
        <fullName evidence="10">Putative cytochrome p450 monooxygenase protein</fullName>
    </submittedName>
</protein>
<feature type="binding site" description="axial binding residue" evidence="7">
    <location>
        <position position="508"/>
    </location>
    <ligand>
        <name>heme</name>
        <dbReference type="ChEBI" id="CHEBI:30413"/>
    </ligand>
    <ligandPart>
        <name>Fe</name>
        <dbReference type="ChEBI" id="CHEBI:18248"/>
    </ligandPart>
</feature>
<dbReference type="KEGG" id="ela:UCREL1_130"/>
<reference evidence="11" key="1">
    <citation type="journal article" date="2013" name="Genome Announc.">
        <title>Draft genome sequence of the grapevine dieback fungus Eutypa lata UCR-EL1.</title>
        <authorList>
            <person name="Blanco-Ulate B."/>
            <person name="Rolshausen P.E."/>
            <person name="Cantu D."/>
        </authorList>
    </citation>
    <scope>NUCLEOTIDE SEQUENCE [LARGE SCALE GENOMIC DNA]</scope>
    <source>
        <strain evidence="11">UCR-EL1</strain>
    </source>
</reference>
<dbReference type="GO" id="GO:0016705">
    <property type="term" value="F:oxidoreductase activity, acting on paired donors, with incorporation or reduction of molecular oxygen"/>
    <property type="evidence" value="ECO:0007669"/>
    <property type="project" value="InterPro"/>
</dbReference>
<keyword evidence="4 7" id="KW-0479">Metal-binding</keyword>
<feature type="transmembrane region" description="Helical" evidence="9">
    <location>
        <begin position="12"/>
        <end position="32"/>
    </location>
</feature>
<evidence type="ECO:0000256" key="5">
    <source>
        <dbReference type="ARBA" id="ARBA00023004"/>
    </source>
</evidence>
<gene>
    <name evidence="10" type="ORF">UCREL1_130</name>
</gene>
<dbReference type="PROSITE" id="PS00086">
    <property type="entry name" value="CYTOCHROME_P450"/>
    <property type="match status" value="1"/>
</dbReference>
<evidence type="ECO:0000256" key="9">
    <source>
        <dbReference type="SAM" id="Phobius"/>
    </source>
</evidence>
<keyword evidence="9" id="KW-0812">Transmembrane</keyword>
<evidence type="ECO:0000256" key="1">
    <source>
        <dbReference type="ARBA" id="ARBA00001971"/>
    </source>
</evidence>
<comment type="cofactor">
    <cofactor evidence="1 7">
        <name>heme</name>
        <dbReference type="ChEBI" id="CHEBI:30413"/>
    </cofactor>
</comment>
<name>M7T1L0_EUTLA</name>
<evidence type="ECO:0000256" key="2">
    <source>
        <dbReference type="ARBA" id="ARBA00010617"/>
    </source>
</evidence>
<keyword evidence="8" id="KW-0560">Oxidoreductase</keyword>
<dbReference type="InterPro" id="IPR036396">
    <property type="entry name" value="Cyt_P450_sf"/>
</dbReference>
<dbReference type="EMBL" id="KB705373">
    <property type="protein sequence ID" value="EMR72824.1"/>
    <property type="molecule type" value="Genomic_DNA"/>
</dbReference>
<accession>M7T1L0</accession>
<keyword evidence="11" id="KW-1185">Reference proteome</keyword>
<keyword evidence="5 7" id="KW-0408">Iron</keyword>
<dbReference type="GO" id="GO:0005506">
    <property type="term" value="F:iron ion binding"/>
    <property type="evidence" value="ECO:0007669"/>
    <property type="project" value="InterPro"/>
</dbReference>
<proteinExistence type="inferred from homology"/>
<dbReference type="Gene3D" id="1.10.630.10">
    <property type="entry name" value="Cytochrome P450"/>
    <property type="match status" value="1"/>
</dbReference>
<dbReference type="InterPro" id="IPR001128">
    <property type="entry name" value="Cyt_P450"/>
</dbReference>
<organism evidence="10 11">
    <name type="scientific">Eutypa lata (strain UCR-EL1)</name>
    <name type="common">Grapevine dieback disease fungus</name>
    <name type="synonym">Eutypa armeniacae</name>
    <dbReference type="NCBI Taxonomy" id="1287681"/>
    <lineage>
        <taxon>Eukaryota</taxon>
        <taxon>Fungi</taxon>
        <taxon>Dikarya</taxon>
        <taxon>Ascomycota</taxon>
        <taxon>Pezizomycotina</taxon>
        <taxon>Sordariomycetes</taxon>
        <taxon>Xylariomycetidae</taxon>
        <taxon>Xylariales</taxon>
        <taxon>Diatrypaceae</taxon>
        <taxon>Eutypa</taxon>
    </lineage>
</organism>
<dbReference type="InterPro" id="IPR017972">
    <property type="entry name" value="Cyt_P450_CS"/>
</dbReference>
<evidence type="ECO:0000256" key="3">
    <source>
        <dbReference type="ARBA" id="ARBA00022617"/>
    </source>
</evidence>
<keyword evidence="9" id="KW-0472">Membrane</keyword>
<sequence length="562" mass="62651">MYILPGKEQGVLPISSLLILTIVLLYLGYRWALPRPIAGIPYDESASRTIFGNLPEIRAHKSPITQFWARPFKKPSIIISDFQESQDLLLRRTKEFDRSQRSVDFFSGIVSNHHIAMRSSDPRFKGNKELVKDLMTPAFLNEVSAPEIYAKAISLVELWTVKTQLTDGRPFDANQDIVDAAIDIINAASFGIDDDMSVLRHQLDSLASISDAELPVGADGAVEFTHPPDVPEIAAINEIGNHIGSQFKSMVPKLSHYYNLFTNPSILNAFKVKDKFIYNEIEKALARYRSGNDATRSAMDHILQREMSAAKKAGRQPVFHSERIHDELFGYIVAGHDTSSTALRWMIKWLADSQPSQQRLRAALRAAYAGAADEKRQPSVTELAKTPVPYLDAFLEECLRVTGPLPITQREATVDTVLLGHRIPRGTEVYMVTQGPGFLKPGIAIPDGARSETSRAKHTHGHWDPRDVADFRPERWLKAGDGDGDGGREVYDPQAGPMMSFSLGPRGCFGRRLAYLETRLVLALLVWNFEFRKLSDELSSHAVVDSITSAPQKCFVALTKLS</sequence>
<dbReference type="SUPFAM" id="SSF48264">
    <property type="entry name" value="Cytochrome P450"/>
    <property type="match status" value="1"/>
</dbReference>
<dbReference type="PRINTS" id="PR00465">
    <property type="entry name" value="EP450IV"/>
</dbReference>
<dbReference type="Pfam" id="PF00067">
    <property type="entry name" value="p450"/>
    <property type="match status" value="2"/>
</dbReference>
<dbReference type="GO" id="GO:0020037">
    <property type="term" value="F:heme binding"/>
    <property type="evidence" value="ECO:0007669"/>
    <property type="project" value="InterPro"/>
</dbReference>
<keyword evidence="6 8" id="KW-0503">Monooxygenase</keyword>
<comment type="similarity">
    <text evidence="2 8">Belongs to the cytochrome P450 family.</text>
</comment>
<dbReference type="Proteomes" id="UP000012174">
    <property type="component" value="Unassembled WGS sequence"/>
</dbReference>
<evidence type="ECO:0000313" key="11">
    <source>
        <dbReference type="Proteomes" id="UP000012174"/>
    </source>
</evidence>
<keyword evidence="9" id="KW-1133">Transmembrane helix</keyword>
<dbReference type="AlphaFoldDB" id="M7T1L0"/>
<evidence type="ECO:0000256" key="4">
    <source>
        <dbReference type="ARBA" id="ARBA00022723"/>
    </source>
</evidence>
<dbReference type="InterPro" id="IPR050121">
    <property type="entry name" value="Cytochrome_P450_monoxygenase"/>
</dbReference>
<dbReference type="PANTHER" id="PTHR24305:SF232">
    <property type="entry name" value="P450, PUTATIVE (EUROFUNG)-RELATED"/>
    <property type="match status" value="1"/>
</dbReference>
<evidence type="ECO:0000256" key="7">
    <source>
        <dbReference type="PIRSR" id="PIRSR602403-1"/>
    </source>
</evidence>
<evidence type="ECO:0000256" key="6">
    <source>
        <dbReference type="ARBA" id="ARBA00023033"/>
    </source>
</evidence>
<evidence type="ECO:0000313" key="10">
    <source>
        <dbReference type="EMBL" id="EMR72824.1"/>
    </source>
</evidence>
<dbReference type="PANTHER" id="PTHR24305">
    <property type="entry name" value="CYTOCHROME P450"/>
    <property type="match status" value="1"/>
</dbReference>
<dbReference type="PRINTS" id="PR00385">
    <property type="entry name" value="P450"/>
</dbReference>
<dbReference type="eggNOG" id="KOG0157">
    <property type="taxonomic scope" value="Eukaryota"/>
</dbReference>
<dbReference type="OrthoDB" id="1470350at2759"/>
<dbReference type="InterPro" id="IPR002403">
    <property type="entry name" value="Cyt_P450_E_grp-IV"/>
</dbReference>
<dbReference type="GO" id="GO:0004497">
    <property type="term" value="F:monooxygenase activity"/>
    <property type="evidence" value="ECO:0007669"/>
    <property type="project" value="UniProtKB-KW"/>
</dbReference>